<reference evidence="10 11" key="1">
    <citation type="journal article" date="2019" name="Int. J. Syst. Evol. Microbiol.">
        <title>Capsulimonas corticalis gen. nov., sp. nov., an aerobic capsulated bacterium, of a novel bacterial order, Capsulimonadales ord. nov., of the class Armatimonadia of the phylum Armatimonadetes.</title>
        <authorList>
            <person name="Li J."/>
            <person name="Kudo C."/>
            <person name="Tonouchi A."/>
        </authorList>
    </citation>
    <scope>NUCLEOTIDE SEQUENCE [LARGE SCALE GENOMIC DNA]</scope>
    <source>
        <strain evidence="10 11">AX-7</strain>
    </source>
</reference>
<evidence type="ECO:0000256" key="1">
    <source>
        <dbReference type="ARBA" id="ARBA00004651"/>
    </source>
</evidence>
<feature type="transmembrane region" description="Helical" evidence="9">
    <location>
        <begin position="6"/>
        <end position="26"/>
    </location>
</feature>
<dbReference type="Pfam" id="PF00581">
    <property type="entry name" value="Rhodanese"/>
    <property type="match status" value="1"/>
</dbReference>
<organism evidence="10 11">
    <name type="scientific">Capsulimonas corticalis</name>
    <dbReference type="NCBI Taxonomy" id="2219043"/>
    <lineage>
        <taxon>Bacteria</taxon>
        <taxon>Bacillati</taxon>
        <taxon>Armatimonadota</taxon>
        <taxon>Armatimonadia</taxon>
        <taxon>Capsulimonadales</taxon>
        <taxon>Capsulimonadaceae</taxon>
        <taxon>Capsulimonas</taxon>
    </lineage>
</organism>
<dbReference type="PROSITE" id="PS50206">
    <property type="entry name" value="RHODANESE_3"/>
    <property type="match status" value="1"/>
</dbReference>
<evidence type="ECO:0000313" key="10">
    <source>
        <dbReference type="EMBL" id="BDI30178.1"/>
    </source>
</evidence>
<evidence type="ECO:0000256" key="5">
    <source>
        <dbReference type="ARBA" id="ARBA00022692"/>
    </source>
</evidence>
<dbReference type="AlphaFoldDB" id="A0A402D295"/>
<dbReference type="PANTHER" id="PTHR32507">
    <property type="entry name" value="NA(+)/H(+) ANTIPORTER 1"/>
    <property type="match status" value="1"/>
</dbReference>
<dbReference type="Gene3D" id="1.20.1530.20">
    <property type="match status" value="1"/>
</dbReference>
<evidence type="ECO:0000256" key="2">
    <source>
        <dbReference type="ARBA" id="ARBA00022448"/>
    </source>
</evidence>
<evidence type="ECO:0000256" key="4">
    <source>
        <dbReference type="ARBA" id="ARBA00022475"/>
    </source>
</evidence>
<feature type="transmembrane region" description="Helical" evidence="9">
    <location>
        <begin position="341"/>
        <end position="364"/>
    </location>
</feature>
<dbReference type="Proteomes" id="UP000287394">
    <property type="component" value="Chromosome"/>
</dbReference>
<dbReference type="GO" id="GO:0015297">
    <property type="term" value="F:antiporter activity"/>
    <property type="evidence" value="ECO:0007669"/>
    <property type="project" value="UniProtKB-KW"/>
</dbReference>
<feature type="transmembrane region" description="Helical" evidence="9">
    <location>
        <begin position="198"/>
        <end position="220"/>
    </location>
</feature>
<name>A0A402D295_9BACT</name>
<dbReference type="PANTHER" id="PTHR32507:SF8">
    <property type="entry name" value="CNH1P"/>
    <property type="match status" value="1"/>
</dbReference>
<dbReference type="KEGG" id="ccot:CCAX7_22290"/>
<keyword evidence="2" id="KW-0813">Transport</keyword>
<keyword evidence="11" id="KW-1185">Reference proteome</keyword>
<feature type="transmembrane region" description="Helical" evidence="9">
    <location>
        <begin position="309"/>
        <end position="329"/>
    </location>
</feature>
<evidence type="ECO:0000256" key="3">
    <source>
        <dbReference type="ARBA" id="ARBA00022449"/>
    </source>
</evidence>
<comment type="subcellular location">
    <subcellularLocation>
        <location evidence="1">Cell membrane</location>
        <topology evidence="1">Multi-pass membrane protein</topology>
    </subcellularLocation>
</comment>
<evidence type="ECO:0000256" key="7">
    <source>
        <dbReference type="ARBA" id="ARBA00023065"/>
    </source>
</evidence>
<gene>
    <name evidence="10" type="ORF">CCAX7_22290</name>
</gene>
<dbReference type="InterPro" id="IPR001763">
    <property type="entry name" value="Rhodanese-like_dom"/>
</dbReference>
<dbReference type="OrthoDB" id="146638at2"/>
<keyword evidence="3" id="KW-0050">Antiport</keyword>
<keyword evidence="7" id="KW-0406">Ion transport</keyword>
<feature type="transmembrane region" description="Helical" evidence="9">
    <location>
        <begin position="232"/>
        <end position="249"/>
    </location>
</feature>
<dbReference type="GO" id="GO:0005886">
    <property type="term" value="C:plasma membrane"/>
    <property type="evidence" value="ECO:0007669"/>
    <property type="project" value="UniProtKB-SubCell"/>
</dbReference>
<keyword evidence="6 9" id="KW-1133">Transmembrane helix</keyword>
<feature type="transmembrane region" description="Helical" evidence="9">
    <location>
        <begin position="38"/>
        <end position="58"/>
    </location>
</feature>
<dbReference type="EMBL" id="AP025739">
    <property type="protein sequence ID" value="BDI30178.1"/>
    <property type="molecule type" value="Genomic_DNA"/>
</dbReference>
<dbReference type="InterPro" id="IPR038770">
    <property type="entry name" value="Na+/solute_symporter_sf"/>
</dbReference>
<dbReference type="InterPro" id="IPR006153">
    <property type="entry name" value="Cation/H_exchanger_TM"/>
</dbReference>
<evidence type="ECO:0000256" key="6">
    <source>
        <dbReference type="ARBA" id="ARBA00022989"/>
    </source>
</evidence>
<dbReference type="Pfam" id="PF00999">
    <property type="entry name" value="Na_H_Exchanger"/>
    <property type="match status" value="1"/>
</dbReference>
<keyword evidence="4" id="KW-1003">Cell membrane</keyword>
<proteinExistence type="predicted"/>
<protein>
    <submittedName>
        <fullName evidence="10">Uncharacterized protein</fullName>
    </submittedName>
</protein>
<sequence length="579" mass="60186">MAVLSADSFASILALVGVVIVVAALMSGFIERSNVPQVAVFLGLGAVLGPAGLHLLNVHLDSPILRVVATLSLALVLFTDAVSLNVPEVQRQTGLALRVLGPGTLLSATLIGLAAWGLLNLSPAASVLLGAALASTDPVLLRGLLRRPDIPSAARQALRLESGLNDVVLLPIVLVAMPFLSAGPLPNVTQWIHMGLNLFLLGPVAGIAVGLVGVAVLDLVRRRVGIRRDYESLYSLGVAFAAFAAAETVHGSGFLAVFAAGLTIAALDVELCDCFLEYGETTAELALLFTFVLLGSSLIWSGFAMLSWAALAFALLTLLSRPVAFAVALAGTKLGKKAHTLISWFGPRGLSTLLLVLLPVFAGVPGGDHLFSICCLVVVMSVILHGGSLMLVRPKSQAAHDAPSAAEVAAAAPPAQDFVLATAVAVPPKKANAARDGGHHGDRTIASGESLDRILPAAQTPRAPAPAGDRITVAEMQRLQEAGENVVVLDVRSERTYNDSDLLAGGALRMDYHHAAELSAKAGIPKDAWVILFCACPDDKTSVYTAGEMRRAGWTHAYALRDGWDAWQAAGLPVAAKAA</sequence>
<evidence type="ECO:0000256" key="9">
    <source>
        <dbReference type="SAM" id="Phobius"/>
    </source>
</evidence>
<feature type="transmembrane region" description="Helical" evidence="9">
    <location>
        <begin position="285"/>
        <end position="303"/>
    </location>
</feature>
<feature type="transmembrane region" description="Helical" evidence="9">
    <location>
        <begin position="166"/>
        <end position="186"/>
    </location>
</feature>
<dbReference type="RefSeq" id="WP_119323627.1">
    <property type="nucleotide sequence ID" value="NZ_AP025739.1"/>
</dbReference>
<dbReference type="InterPro" id="IPR036873">
    <property type="entry name" value="Rhodanese-like_dom_sf"/>
</dbReference>
<keyword evidence="5 9" id="KW-0812">Transmembrane</keyword>
<accession>A0A402D295</accession>
<dbReference type="GO" id="GO:1902600">
    <property type="term" value="P:proton transmembrane transport"/>
    <property type="evidence" value="ECO:0007669"/>
    <property type="project" value="InterPro"/>
</dbReference>
<evidence type="ECO:0000256" key="8">
    <source>
        <dbReference type="ARBA" id="ARBA00023136"/>
    </source>
</evidence>
<feature type="transmembrane region" description="Helical" evidence="9">
    <location>
        <begin position="64"/>
        <end position="83"/>
    </location>
</feature>
<dbReference type="SUPFAM" id="SSF52821">
    <property type="entry name" value="Rhodanese/Cell cycle control phosphatase"/>
    <property type="match status" value="1"/>
</dbReference>
<keyword evidence="8 9" id="KW-0472">Membrane</keyword>
<evidence type="ECO:0000313" key="11">
    <source>
        <dbReference type="Proteomes" id="UP000287394"/>
    </source>
</evidence>
<dbReference type="SMART" id="SM00450">
    <property type="entry name" value="RHOD"/>
    <property type="match status" value="1"/>
</dbReference>
<dbReference type="Gene3D" id="3.40.250.10">
    <property type="entry name" value="Rhodanese-like domain"/>
    <property type="match status" value="1"/>
</dbReference>
<feature type="transmembrane region" description="Helical" evidence="9">
    <location>
        <begin position="370"/>
        <end position="392"/>
    </location>
</feature>
<feature type="transmembrane region" description="Helical" evidence="9">
    <location>
        <begin position="95"/>
        <end position="119"/>
    </location>
</feature>
<feature type="transmembrane region" description="Helical" evidence="9">
    <location>
        <begin position="125"/>
        <end position="145"/>
    </location>
</feature>